<dbReference type="Proteomes" id="UP000799754">
    <property type="component" value="Unassembled WGS sequence"/>
</dbReference>
<reference evidence="1" key="1">
    <citation type="journal article" date="2020" name="Stud. Mycol.">
        <title>101 Dothideomycetes genomes: a test case for predicting lifestyles and emergence of pathogens.</title>
        <authorList>
            <person name="Haridas S."/>
            <person name="Albert R."/>
            <person name="Binder M."/>
            <person name="Bloem J."/>
            <person name="Labutti K."/>
            <person name="Salamov A."/>
            <person name="Andreopoulos B."/>
            <person name="Baker S."/>
            <person name="Barry K."/>
            <person name="Bills G."/>
            <person name="Bluhm B."/>
            <person name="Cannon C."/>
            <person name="Castanera R."/>
            <person name="Culley D."/>
            <person name="Daum C."/>
            <person name="Ezra D."/>
            <person name="Gonzalez J."/>
            <person name="Henrissat B."/>
            <person name="Kuo A."/>
            <person name="Liang C."/>
            <person name="Lipzen A."/>
            <person name="Lutzoni F."/>
            <person name="Magnuson J."/>
            <person name="Mondo S."/>
            <person name="Nolan M."/>
            <person name="Ohm R."/>
            <person name="Pangilinan J."/>
            <person name="Park H.-J."/>
            <person name="Ramirez L."/>
            <person name="Alfaro M."/>
            <person name="Sun H."/>
            <person name="Tritt A."/>
            <person name="Yoshinaga Y."/>
            <person name="Zwiers L.-H."/>
            <person name="Turgeon B."/>
            <person name="Goodwin S."/>
            <person name="Spatafora J."/>
            <person name="Crous P."/>
            <person name="Grigoriev I."/>
        </authorList>
    </citation>
    <scope>NUCLEOTIDE SEQUENCE</scope>
    <source>
        <strain evidence="1">CBS 525.71</strain>
    </source>
</reference>
<evidence type="ECO:0000313" key="1">
    <source>
        <dbReference type="EMBL" id="KAF2630329.1"/>
    </source>
</evidence>
<keyword evidence="2" id="KW-1185">Reference proteome</keyword>
<organism evidence="1 2">
    <name type="scientific">Macroventuria anomochaeta</name>
    <dbReference type="NCBI Taxonomy" id="301207"/>
    <lineage>
        <taxon>Eukaryota</taxon>
        <taxon>Fungi</taxon>
        <taxon>Dikarya</taxon>
        <taxon>Ascomycota</taxon>
        <taxon>Pezizomycotina</taxon>
        <taxon>Dothideomycetes</taxon>
        <taxon>Pleosporomycetidae</taxon>
        <taxon>Pleosporales</taxon>
        <taxon>Pleosporineae</taxon>
        <taxon>Didymellaceae</taxon>
        <taxon>Macroventuria</taxon>
    </lineage>
</organism>
<proteinExistence type="predicted"/>
<dbReference type="EMBL" id="MU006707">
    <property type="protein sequence ID" value="KAF2630329.1"/>
    <property type="molecule type" value="Genomic_DNA"/>
</dbReference>
<evidence type="ECO:0000313" key="2">
    <source>
        <dbReference type="Proteomes" id="UP000799754"/>
    </source>
</evidence>
<gene>
    <name evidence="1" type="ORF">BU25DRAFT_408277</name>
</gene>
<protein>
    <submittedName>
        <fullName evidence="1">Uncharacterized protein</fullName>
    </submittedName>
</protein>
<name>A0ACB6SAI5_9PLEO</name>
<comment type="caution">
    <text evidence="1">The sequence shown here is derived from an EMBL/GenBank/DDBJ whole genome shotgun (WGS) entry which is preliminary data.</text>
</comment>
<sequence length="70" mass="7513">MVCLVTWCTSGFLRLAAVGFAVYVNMIESTSCSLSLSHCTLHAAVKFSGSVLAMVVPIGFRWHVLPIPVS</sequence>
<accession>A0ACB6SAI5</accession>